<evidence type="ECO:0000313" key="2">
    <source>
        <dbReference type="Proteomes" id="UP000053789"/>
    </source>
</evidence>
<dbReference type="OrthoDB" id="4307211at2759"/>
<reference evidence="1" key="1">
    <citation type="submission" date="2015-01" db="EMBL/GenBank/DDBJ databases">
        <title>The Genome Sequence of Cladophialophora bantiana CBS 173.52.</title>
        <authorList>
            <consortium name="The Broad Institute Genomics Platform"/>
            <person name="Cuomo C."/>
            <person name="de Hoog S."/>
            <person name="Gorbushina A."/>
            <person name="Stielow B."/>
            <person name="Teixiera M."/>
            <person name="Abouelleil A."/>
            <person name="Chapman S.B."/>
            <person name="Priest M."/>
            <person name="Young S.K."/>
            <person name="Wortman J."/>
            <person name="Nusbaum C."/>
            <person name="Birren B."/>
        </authorList>
    </citation>
    <scope>NUCLEOTIDE SEQUENCE [LARGE SCALE GENOMIC DNA]</scope>
    <source>
        <strain evidence="1">CBS 173.52</strain>
    </source>
</reference>
<dbReference type="AlphaFoldDB" id="A0A0D2HCC9"/>
<keyword evidence="2" id="KW-1185">Reference proteome</keyword>
<dbReference type="HOGENOM" id="CLU_1948593_0_0_1"/>
<proteinExistence type="predicted"/>
<gene>
    <name evidence="1" type="ORF">Z519_10591</name>
</gene>
<accession>A0A0D2HCC9</accession>
<dbReference type="Proteomes" id="UP000053789">
    <property type="component" value="Unassembled WGS sequence"/>
</dbReference>
<dbReference type="RefSeq" id="XP_016615214.1">
    <property type="nucleotide sequence ID" value="XM_016768307.1"/>
</dbReference>
<dbReference type="EMBL" id="KN846998">
    <property type="protein sequence ID" value="KIW88545.1"/>
    <property type="molecule type" value="Genomic_DNA"/>
</dbReference>
<protein>
    <submittedName>
        <fullName evidence="1">Uncharacterized protein</fullName>
    </submittedName>
</protein>
<name>A0A0D2HCC9_CLAB1</name>
<organism evidence="1 2">
    <name type="scientific">Cladophialophora bantiana (strain ATCC 10958 / CBS 173.52 / CDC B-1940 / NIH 8579)</name>
    <name type="common">Xylohypha bantiana</name>
    <dbReference type="NCBI Taxonomy" id="1442370"/>
    <lineage>
        <taxon>Eukaryota</taxon>
        <taxon>Fungi</taxon>
        <taxon>Dikarya</taxon>
        <taxon>Ascomycota</taxon>
        <taxon>Pezizomycotina</taxon>
        <taxon>Eurotiomycetes</taxon>
        <taxon>Chaetothyriomycetidae</taxon>
        <taxon>Chaetothyriales</taxon>
        <taxon>Herpotrichiellaceae</taxon>
        <taxon>Cladophialophora</taxon>
    </lineage>
</organism>
<sequence length="129" mass="14854">MVQSEADEELTQDAPPTRKFTIISGTQSALQALIPGHLTTYGTTPPTSWRRRRSVHEEDHGFRHLASALKRTHRDKMLEEWRKEWCSADKGKHLRKIDSGLPSKRAQRLYGPLPRGRAYILTQLRTDHS</sequence>
<dbReference type="GeneID" id="27703519"/>
<evidence type="ECO:0000313" key="1">
    <source>
        <dbReference type="EMBL" id="KIW88545.1"/>
    </source>
</evidence>